<evidence type="ECO:0000256" key="1">
    <source>
        <dbReference type="ARBA" id="ARBA00023604"/>
    </source>
</evidence>
<accession>A0AAE0IPA9</accession>
<dbReference type="PANTHER" id="PTHR34598:SF3">
    <property type="entry name" value="OXIDOREDUCTASE AN1597"/>
    <property type="match status" value="1"/>
</dbReference>
<reference evidence="2" key="2">
    <citation type="submission" date="2023-06" db="EMBL/GenBank/DDBJ databases">
        <authorList>
            <consortium name="Lawrence Berkeley National Laboratory"/>
            <person name="Haridas S."/>
            <person name="Hensen N."/>
            <person name="Bonometti L."/>
            <person name="Westerberg I."/>
            <person name="Brannstrom I.O."/>
            <person name="Guillou S."/>
            <person name="Cros-Aarteil S."/>
            <person name="Calhoun S."/>
            <person name="Kuo A."/>
            <person name="Mondo S."/>
            <person name="Pangilinan J."/>
            <person name="Riley R."/>
            <person name="Labutti K."/>
            <person name="Andreopoulos B."/>
            <person name="Lipzen A."/>
            <person name="Chen C."/>
            <person name="Yanf M."/>
            <person name="Daum C."/>
            <person name="Ng V."/>
            <person name="Clum A."/>
            <person name="Steindorff A."/>
            <person name="Ohm R."/>
            <person name="Martin F."/>
            <person name="Silar P."/>
            <person name="Natvig D."/>
            <person name="Lalanne C."/>
            <person name="Gautier V."/>
            <person name="Ament-Velasquez S.L."/>
            <person name="Kruys A."/>
            <person name="Hutchinson M.I."/>
            <person name="Powell A.J."/>
            <person name="Barry K."/>
            <person name="Miller A.N."/>
            <person name="Grigoriev I.V."/>
            <person name="Debuchy R."/>
            <person name="Gladieux P."/>
            <person name="Thoren M.H."/>
            <person name="Johannesson H."/>
        </authorList>
    </citation>
    <scope>NUCLEOTIDE SEQUENCE</scope>
    <source>
        <strain evidence="2">SMH4131-1</strain>
    </source>
</reference>
<sequence length="312" mass="36160">MSQDRSITSELGFLARHAMYKTVKPYSLRFTPPESLPRQNLEIEKKEVTIHDARSLNPTLDVHGFTLTRIPTRMRYEDFRDHDKIETVYANELQSHLKNLLQAPHVRVIDYVVRRRHPEFPISTGEDYESQQPAALIHLDFSHDEAIHMLKTLCGDSAYEIMRHRWQLINLWRPLRGPVFDWPLAICDARTFDQDRDAQAADAVYPEWAYENVLVHHHPDQRWYYFHGMEESETMLFKCTDGDKLAVGGCPHGAFPNPWSESATTSSSMPRESVESRAFVMWAPIDEWPTEVGTLYGPGRRLRTGSLSSLTH</sequence>
<comment type="similarity">
    <text evidence="1">Belongs to the asaB hydroxylase/desaturase family.</text>
</comment>
<evidence type="ECO:0000313" key="3">
    <source>
        <dbReference type="Proteomes" id="UP001286456"/>
    </source>
</evidence>
<evidence type="ECO:0000313" key="2">
    <source>
        <dbReference type="EMBL" id="KAK3328634.1"/>
    </source>
</evidence>
<protein>
    <submittedName>
        <fullName evidence="2">Uncharacterized protein</fullName>
    </submittedName>
</protein>
<dbReference type="PANTHER" id="PTHR34598">
    <property type="entry name" value="BLL6449 PROTEIN"/>
    <property type="match status" value="1"/>
</dbReference>
<dbReference type="GO" id="GO:0016491">
    <property type="term" value="F:oxidoreductase activity"/>
    <property type="evidence" value="ECO:0007669"/>
    <property type="project" value="InterPro"/>
</dbReference>
<reference evidence="2" key="1">
    <citation type="journal article" date="2023" name="Mol. Phylogenet. Evol.">
        <title>Genome-scale phylogeny and comparative genomics of the fungal order Sordariales.</title>
        <authorList>
            <person name="Hensen N."/>
            <person name="Bonometti L."/>
            <person name="Westerberg I."/>
            <person name="Brannstrom I.O."/>
            <person name="Guillou S."/>
            <person name="Cros-Aarteil S."/>
            <person name="Calhoun S."/>
            <person name="Haridas S."/>
            <person name="Kuo A."/>
            <person name="Mondo S."/>
            <person name="Pangilinan J."/>
            <person name="Riley R."/>
            <person name="LaButti K."/>
            <person name="Andreopoulos B."/>
            <person name="Lipzen A."/>
            <person name="Chen C."/>
            <person name="Yan M."/>
            <person name="Daum C."/>
            <person name="Ng V."/>
            <person name="Clum A."/>
            <person name="Steindorff A."/>
            <person name="Ohm R.A."/>
            <person name="Martin F."/>
            <person name="Silar P."/>
            <person name="Natvig D.O."/>
            <person name="Lalanne C."/>
            <person name="Gautier V."/>
            <person name="Ament-Velasquez S.L."/>
            <person name="Kruys A."/>
            <person name="Hutchinson M.I."/>
            <person name="Powell A.J."/>
            <person name="Barry K."/>
            <person name="Miller A.N."/>
            <person name="Grigoriev I.V."/>
            <person name="Debuchy R."/>
            <person name="Gladieux P."/>
            <person name="Hiltunen Thoren M."/>
            <person name="Johannesson H."/>
        </authorList>
    </citation>
    <scope>NUCLEOTIDE SEQUENCE</scope>
    <source>
        <strain evidence="2">SMH4131-1</strain>
    </source>
</reference>
<comment type="caution">
    <text evidence="2">The sequence shown here is derived from an EMBL/GenBank/DDBJ whole genome shotgun (WGS) entry which is preliminary data.</text>
</comment>
<dbReference type="Proteomes" id="UP001286456">
    <property type="component" value="Unassembled WGS sequence"/>
</dbReference>
<organism evidence="2 3">
    <name type="scientific">Cercophora scortea</name>
    <dbReference type="NCBI Taxonomy" id="314031"/>
    <lineage>
        <taxon>Eukaryota</taxon>
        <taxon>Fungi</taxon>
        <taxon>Dikarya</taxon>
        <taxon>Ascomycota</taxon>
        <taxon>Pezizomycotina</taxon>
        <taxon>Sordariomycetes</taxon>
        <taxon>Sordariomycetidae</taxon>
        <taxon>Sordariales</taxon>
        <taxon>Lasiosphaeriaceae</taxon>
        <taxon>Cercophora</taxon>
    </lineage>
</organism>
<dbReference type="NCBIfam" id="NF041278">
    <property type="entry name" value="CmcJ_NvfI_EfuI"/>
    <property type="match status" value="1"/>
</dbReference>
<proteinExistence type="inferred from homology"/>
<keyword evidence="3" id="KW-1185">Reference proteome</keyword>
<gene>
    <name evidence="2" type="ORF">B0T19DRAFT_385213</name>
</gene>
<dbReference type="AlphaFoldDB" id="A0AAE0IPA9"/>
<dbReference type="EMBL" id="JAUEPO010000003">
    <property type="protein sequence ID" value="KAK3328634.1"/>
    <property type="molecule type" value="Genomic_DNA"/>
</dbReference>
<dbReference type="InterPro" id="IPR044053">
    <property type="entry name" value="AsaB-like"/>
</dbReference>
<name>A0AAE0IPA9_9PEZI</name>